<evidence type="ECO:0000313" key="9">
    <source>
        <dbReference type="EMBL" id="NKZ18963.1"/>
    </source>
</evidence>
<keyword evidence="3 5" id="KW-0547">Nucleotide-binding</keyword>
<name>A0A846ZIN6_9LACO</name>
<keyword evidence="6" id="KW-1133">Transmembrane helix</keyword>
<dbReference type="NCBIfam" id="NF002966">
    <property type="entry name" value="PRK03640.1"/>
    <property type="match status" value="1"/>
</dbReference>
<gene>
    <name evidence="5" type="primary">menE</name>
    <name evidence="9" type="ORF">HF966_07230</name>
</gene>
<dbReference type="SUPFAM" id="SSF56801">
    <property type="entry name" value="Acetyl-CoA synthetase-like"/>
    <property type="match status" value="1"/>
</dbReference>
<dbReference type="GO" id="GO:0006631">
    <property type="term" value="P:fatty acid metabolic process"/>
    <property type="evidence" value="ECO:0007669"/>
    <property type="project" value="TreeGrafter"/>
</dbReference>
<sequence length="482" mass="52733">MENWLVKRARLTPNRVAVSAGQQQLTFQEVAQAANKLAGQIAALGDDHPRVAVVMTNTLQGYLVIMGLQQLGKTIVFINRRLSVSEINFQLADAEVSLLLTDDAYTAKLTVAQQVKFSELPPGQAVTPVATYPDEFVTSIMYTSGTTSQPKGVMQTYHNHWASAMGSALNLGLTHQDAWLVAVPIFHISGFAILMRSLLYGMRVALVEKFDAHQINDILIHDTITTMSVVPVMLKQLLADLPEGAHYNSQFRAMLLGGGPTDRTTLHRAQAHHIPIIQSYGMTETASQVVALDPADADEKLGSVGKPLFPVTLRVQDEQGQAVPAGTSGTVWLQSPTLTPGYFNRPELLAKNMQAGWFNTEDYGYLDAAGFLYIQGRAGDMISSGGENIFPDEVESVYAKMPGLDKIVVVGVPDDKWGRVPVAVVQGTALSAAALRQFGREKLAHYKVPQRFYQAKDWHLTASGKVQRRLFTAELNQLKALH</sequence>
<dbReference type="InterPro" id="IPR010192">
    <property type="entry name" value="MenE"/>
</dbReference>
<proteinExistence type="inferred from homology"/>
<dbReference type="GO" id="GO:0008756">
    <property type="term" value="F:o-succinylbenzoate-CoA ligase activity"/>
    <property type="evidence" value="ECO:0007669"/>
    <property type="project" value="UniProtKB-UniRule"/>
</dbReference>
<dbReference type="UniPathway" id="UPA00079"/>
<evidence type="ECO:0000256" key="2">
    <source>
        <dbReference type="ARBA" id="ARBA00022598"/>
    </source>
</evidence>
<evidence type="ECO:0000256" key="6">
    <source>
        <dbReference type="SAM" id="Phobius"/>
    </source>
</evidence>
<feature type="domain" description="AMP-dependent synthetase/ligase" evidence="7">
    <location>
        <begin position="7"/>
        <end position="343"/>
    </location>
</feature>
<dbReference type="GO" id="GO:0031956">
    <property type="term" value="F:medium-chain fatty acid-CoA ligase activity"/>
    <property type="evidence" value="ECO:0007669"/>
    <property type="project" value="TreeGrafter"/>
</dbReference>
<dbReference type="EMBL" id="JAAXPO010000008">
    <property type="protein sequence ID" value="NKZ18963.1"/>
    <property type="molecule type" value="Genomic_DNA"/>
</dbReference>
<evidence type="ECO:0000259" key="7">
    <source>
        <dbReference type="Pfam" id="PF00501"/>
    </source>
</evidence>
<feature type="transmembrane region" description="Helical" evidence="6">
    <location>
        <begin position="178"/>
        <end position="199"/>
    </location>
</feature>
<dbReference type="AlphaFoldDB" id="A0A846ZIN6"/>
<keyword evidence="4 5" id="KW-0067">ATP-binding</keyword>
<dbReference type="Pfam" id="PF13193">
    <property type="entry name" value="AMP-binding_C"/>
    <property type="match status" value="1"/>
</dbReference>
<dbReference type="PANTHER" id="PTHR43201">
    <property type="entry name" value="ACYL-COA SYNTHETASE"/>
    <property type="match status" value="1"/>
</dbReference>
<evidence type="ECO:0000259" key="8">
    <source>
        <dbReference type="Pfam" id="PF13193"/>
    </source>
</evidence>
<dbReference type="EC" id="6.2.1.26" evidence="5"/>
<comment type="catalytic activity">
    <reaction evidence="5">
        <text>2-succinylbenzoate + ATP + CoA = 2-succinylbenzoyl-CoA + AMP + diphosphate</text>
        <dbReference type="Rhea" id="RHEA:17009"/>
        <dbReference type="ChEBI" id="CHEBI:18325"/>
        <dbReference type="ChEBI" id="CHEBI:30616"/>
        <dbReference type="ChEBI" id="CHEBI:33019"/>
        <dbReference type="ChEBI" id="CHEBI:57287"/>
        <dbReference type="ChEBI" id="CHEBI:57364"/>
        <dbReference type="ChEBI" id="CHEBI:456215"/>
        <dbReference type="EC" id="6.2.1.26"/>
    </reaction>
</comment>
<dbReference type="InterPro" id="IPR025110">
    <property type="entry name" value="AMP-bd_C"/>
</dbReference>
<keyword evidence="1 5" id="KW-0474">Menaquinone biosynthesis</keyword>
<comment type="function">
    <text evidence="5">Converts 2-succinylbenzoate (OSB) to 2-succinylbenzoyl-CoA (OSB-CoA).</text>
</comment>
<keyword evidence="2 5" id="KW-0436">Ligase</keyword>
<dbReference type="HAMAP" id="MF_00731">
    <property type="entry name" value="MenE"/>
    <property type="match status" value="1"/>
</dbReference>
<dbReference type="InterPro" id="IPR000873">
    <property type="entry name" value="AMP-dep_synth/lig_dom"/>
</dbReference>
<keyword evidence="6" id="KW-0472">Membrane</keyword>
<comment type="pathway">
    <text evidence="5">Quinol/quinone metabolism; 1,4-dihydroxy-2-naphthoate biosynthesis; 1,4-dihydroxy-2-naphthoate from chorismate: step 5/7.</text>
</comment>
<dbReference type="RefSeq" id="WP_168677477.1">
    <property type="nucleotide sequence ID" value="NZ_BPKV01000009.1"/>
</dbReference>
<keyword evidence="6" id="KW-0812">Transmembrane</keyword>
<evidence type="ECO:0000256" key="5">
    <source>
        <dbReference type="HAMAP-Rule" id="MF_00731"/>
    </source>
</evidence>
<reference evidence="9 10" key="1">
    <citation type="submission" date="2020-04" db="EMBL/GenBank/DDBJ databases">
        <title>MicrobeNet Type strains.</title>
        <authorList>
            <person name="Nicholson A.C."/>
        </authorList>
    </citation>
    <scope>NUCLEOTIDE SEQUENCE [LARGE SCALE GENOMIC DNA]</scope>
    <source>
        <strain evidence="9 10">CCUG 54536</strain>
    </source>
</reference>
<protein>
    <recommendedName>
        <fullName evidence="5">2-succinylbenzoate--CoA ligase</fullName>
        <ecNumber evidence="5">6.2.1.26</ecNumber>
    </recommendedName>
    <alternativeName>
        <fullName evidence="5">o-succinylbenzoyl-CoA synthetase</fullName>
        <shortName evidence="5">OSB-CoA synthetase</shortName>
    </alternativeName>
</protein>
<dbReference type="Pfam" id="PF00501">
    <property type="entry name" value="AMP-binding"/>
    <property type="match status" value="1"/>
</dbReference>
<feature type="domain" description="AMP-binding enzyme C-terminal" evidence="8">
    <location>
        <begin position="393"/>
        <end position="465"/>
    </location>
</feature>
<dbReference type="Proteomes" id="UP000590460">
    <property type="component" value="Unassembled WGS sequence"/>
</dbReference>
<dbReference type="PROSITE" id="PS00455">
    <property type="entry name" value="AMP_BINDING"/>
    <property type="match status" value="1"/>
</dbReference>
<evidence type="ECO:0000256" key="3">
    <source>
        <dbReference type="ARBA" id="ARBA00022741"/>
    </source>
</evidence>
<dbReference type="PANTHER" id="PTHR43201:SF5">
    <property type="entry name" value="MEDIUM-CHAIN ACYL-COA LIGASE ACSF2, MITOCHONDRIAL"/>
    <property type="match status" value="1"/>
</dbReference>
<dbReference type="GO" id="GO:0009234">
    <property type="term" value="P:menaquinone biosynthetic process"/>
    <property type="evidence" value="ECO:0007669"/>
    <property type="project" value="UniProtKB-UniRule"/>
</dbReference>
<comment type="similarity">
    <text evidence="5">Belongs to the ATP-dependent AMP-binding enzyme family. MenE subfamily.</text>
</comment>
<evidence type="ECO:0000313" key="10">
    <source>
        <dbReference type="Proteomes" id="UP000590460"/>
    </source>
</evidence>
<dbReference type="GO" id="GO:0005524">
    <property type="term" value="F:ATP binding"/>
    <property type="evidence" value="ECO:0007669"/>
    <property type="project" value="UniProtKB-KW"/>
</dbReference>
<dbReference type="InterPro" id="IPR045851">
    <property type="entry name" value="AMP-bd_C_sf"/>
</dbReference>
<dbReference type="Gene3D" id="3.40.50.12780">
    <property type="entry name" value="N-terminal domain of ligase-like"/>
    <property type="match status" value="1"/>
</dbReference>
<evidence type="ECO:0000256" key="4">
    <source>
        <dbReference type="ARBA" id="ARBA00022840"/>
    </source>
</evidence>
<dbReference type="NCBIfam" id="TIGR01923">
    <property type="entry name" value="menE"/>
    <property type="match status" value="1"/>
</dbReference>
<dbReference type="InterPro" id="IPR042099">
    <property type="entry name" value="ANL_N_sf"/>
</dbReference>
<dbReference type="InterPro" id="IPR020845">
    <property type="entry name" value="AMP-binding_CS"/>
</dbReference>
<comment type="pathway">
    <text evidence="5">Quinol/quinone metabolism; menaquinone biosynthesis.</text>
</comment>
<accession>A0A846ZIN6</accession>
<comment type="caution">
    <text evidence="9">The sequence shown here is derived from an EMBL/GenBank/DDBJ whole genome shotgun (WGS) entry which is preliminary data.</text>
</comment>
<dbReference type="Gene3D" id="3.30.300.30">
    <property type="match status" value="1"/>
</dbReference>
<evidence type="ECO:0000256" key="1">
    <source>
        <dbReference type="ARBA" id="ARBA00022428"/>
    </source>
</evidence>
<organism evidence="9 10">
    <name type="scientific">Leuconostoc holzapfelii</name>
    <dbReference type="NCBI Taxonomy" id="434464"/>
    <lineage>
        <taxon>Bacteria</taxon>
        <taxon>Bacillati</taxon>
        <taxon>Bacillota</taxon>
        <taxon>Bacilli</taxon>
        <taxon>Lactobacillales</taxon>
        <taxon>Lactobacillaceae</taxon>
        <taxon>Leuconostoc</taxon>
    </lineage>
</organism>
<dbReference type="UniPathway" id="UPA01057">
    <property type="reaction ID" value="UER00166"/>
</dbReference>